<dbReference type="EC" id="2.7.7.8" evidence="8"/>
<feature type="binding site" evidence="8">
    <location>
        <position position="486"/>
    </location>
    <ligand>
        <name>Mg(2+)</name>
        <dbReference type="ChEBI" id="CHEBI:18420"/>
    </ligand>
</feature>
<dbReference type="SUPFAM" id="SSF54211">
    <property type="entry name" value="Ribosomal protein S5 domain 2-like"/>
    <property type="match status" value="2"/>
</dbReference>
<dbReference type="InterPro" id="IPR036345">
    <property type="entry name" value="ExoRNase_PH_dom2_sf"/>
</dbReference>
<dbReference type="GO" id="GO:0000175">
    <property type="term" value="F:3'-5'-RNA exonuclease activity"/>
    <property type="evidence" value="ECO:0007669"/>
    <property type="project" value="TreeGrafter"/>
</dbReference>
<proteinExistence type="inferred from homology"/>
<protein>
    <recommendedName>
        <fullName evidence="8">Polyribonucleotide nucleotidyltransferase</fullName>
        <ecNumber evidence="8">2.7.7.8</ecNumber>
    </recommendedName>
    <alternativeName>
        <fullName evidence="8">Polynucleotide phosphorylase</fullName>
        <shortName evidence="8">PNPase</shortName>
    </alternativeName>
</protein>
<dbReference type="InterPro" id="IPR036612">
    <property type="entry name" value="KH_dom_type_1_sf"/>
</dbReference>
<evidence type="ECO:0000256" key="4">
    <source>
        <dbReference type="ARBA" id="ARBA00022695"/>
    </source>
</evidence>
<dbReference type="PROSITE" id="PS50084">
    <property type="entry name" value="KH_TYPE_1"/>
    <property type="match status" value="1"/>
</dbReference>
<dbReference type="SUPFAM" id="SSF46915">
    <property type="entry name" value="Polynucleotide phosphorylase/guanosine pentaphosphate synthase (PNPase/GPSI), domain 3"/>
    <property type="match status" value="1"/>
</dbReference>
<comment type="caution">
    <text evidence="10">The sequence shown here is derived from an EMBL/GenBank/DDBJ whole genome shotgun (WGS) entry which is preliminary data.</text>
</comment>
<dbReference type="NCBIfam" id="TIGR03591">
    <property type="entry name" value="polynuc_phos"/>
    <property type="match status" value="1"/>
</dbReference>
<dbReference type="Pfam" id="PF00575">
    <property type="entry name" value="S1"/>
    <property type="match status" value="1"/>
</dbReference>
<keyword evidence="4 8" id="KW-0548">Nucleotidyltransferase</keyword>
<dbReference type="GO" id="GO:0005829">
    <property type="term" value="C:cytosol"/>
    <property type="evidence" value="ECO:0007669"/>
    <property type="project" value="TreeGrafter"/>
</dbReference>
<dbReference type="FunFam" id="3.30.230.70:FF:000001">
    <property type="entry name" value="Polyribonucleotide nucleotidyltransferase"/>
    <property type="match status" value="1"/>
</dbReference>
<dbReference type="GO" id="GO:0000287">
    <property type="term" value="F:magnesium ion binding"/>
    <property type="evidence" value="ECO:0007669"/>
    <property type="project" value="UniProtKB-UniRule"/>
</dbReference>
<evidence type="ECO:0000256" key="3">
    <source>
        <dbReference type="ARBA" id="ARBA00022679"/>
    </source>
</evidence>
<keyword evidence="6 8" id="KW-0460">Magnesium</keyword>
<dbReference type="InterPro" id="IPR015847">
    <property type="entry name" value="ExoRNase_PH_dom2"/>
</dbReference>
<keyword evidence="11" id="KW-1185">Reference proteome</keyword>
<sequence>MATEFTGSWGRDSITIETGKWAKQAHGSVVYKTGNLVLLATVCAADEPKEGQDFFPLTCEYTEKAYSVGRFPGGYFKREAKPAEHEVLLSRILDRPIRPMFPEGYFSEVQLLVQVLSADKQVSVQGHAINAASAALSVSSIPFAGPIAGARIGRIGGEFVLNPTNEEITKSDLDLVVAGTKDAIVMIEGEANEISKEDMMAALRFAQEQLKVAVAMQEELAKKNGTVKKEVVLKAPDKELHAKIREFAFDRLTAANKNADKAKRNDDIKAINKETVEHFKTLLAPEDKTKDIKHFLHELEYEVVRELVLGEGIRFDGRKTNEIRQISCEVDVLPGPHGSAVFTRGQTQSLGVVTLGTTSDNQRYETLEGSKEKNFMLHYNFPAFSVGEVRRNSGPGRREIGHGNLAERAIKKVLPSQTDFPYVIRIVSEILESNGSSSMASVCSGTLALMAGGVPISGPVSGIAMGLFSDEKGRFAVLSDIAGIEDHFGDMDFKLAGTKKGITAFQMDLKVNGLGLEVLQKAIEQAEVGRDHILGEMNKSISSVKGNLSNNAPRITLKQIPKDRIGELIGPGGKMIRAIIEQSGSEISVDDTGKVTIASPSEEAKDKAIAMIDGIFEEIEVGKIYDGVIKRIADFGAFVEILPGKEGLCHISKLDVKRVQSVRDIVSEGDKIQVKVISVDKMGKIDLSRKDVLLDN</sequence>
<comment type="similarity">
    <text evidence="1 8">Belongs to the polyribonucleotide nucleotidyltransferase family.</text>
</comment>
<feature type="binding site" evidence="8">
    <location>
        <position position="492"/>
    </location>
    <ligand>
        <name>Mg(2+)</name>
        <dbReference type="ChEBI" id="CHEBI:18420"/>
    </ligand>
</feature>
<gene>
    <name evidence="8 10" type="primary">pnp</name>
    <name evidence="10" type="ORF">EHQ24_04435</name>
</gene>
<dbReference type="EMBL" id="RQFK01000011">
    <property type="protein sequence ID" value="TGK86854.1"/>
    <property type="molecule type" value="Genomic_DNA"/>
</dbReference>
<dbReference type="Pfam" id="PF03725">
    <property type="entry name" value="RNase_PH_C"/>
    <property type="match status" value="1"/>
</dbReference>
<comment type="cofactor">
    <cofactor evidence="8">
        <name>Mg(2+)</name>
        <dbReference type="ChEBI" id="CHEBI:18420"/>
    </cofactor>
</comment>
<dbReference type="RefSeq" id="WP_135600473.1">
    <property type="nucleotide sequence ID" value="NZ_RQFK01000011.1"/>
</dbReference>
<dbReference type="InterPro" id="IPR020568">
    <property type="entry name" value="Ribosomal_Su5_D2-typ_SF"/>
</dbReference>
<organism evidence="10 11">
    <name type="scientific">Leptospira noumeaensis</name>
    <dbReference type="NCBI Taxonomy" id="2484964"/>
    <lineage>
        <taxon>Bacteria</taxon>
        <taxon>Pseudomonadati</taxon>
        <taxon>Spirochaetota</taxon>
        <taxon>Spirochaetia</taxon>
        <taxon>Leptospirales</taxon>
        <taxon>Leptospiraceae</taxon>
        <taxon>Leptospira</taxon>
    </lineage>
</organism>
<dbReference type="FunFam" id="2.40.50.140:FF:000189">
    <property type="entry name" value="Polyribonucleotide nucleotidyltransferase, putative"/>
    <property type="match status" value="1"/>
</dbReference>
<dbReference type="FunFam" id="3.30.1370.10:FF:000001">
    <property type="entry name" value="Polyribonucleotide nucleotidyltransferase"/>
    <property type="match status" value="1"/>
</dbReference>
<evidence type="ECO:0000313" key="11">
    <source>
        <dbReference type="Proteomes" id="UP000298009"/>
    </source>
</evidence>
<comment type="subcellular location">
    <subcellularLocation>
        <location evidence="8">Cytoplasm</location>
    </subcellularLocation>
</comment>
<name>A0A4R9IG77_9LEPT</name>
<evidence type="ECO:0000256" key="5">
    <source>
        <dbReference type="ARBA" id="ARBA00022723"/>
    </source>
</evidence>
<dbReference type="PANTHER" id="PTHR11252:SF0">
    <property type="entry name" value="POLYRIBONUCLEOTIDE NUCLEOTIDYLTRANSFERASE 1, MITOCHONDRIAL"/>
    <property type="match status" value="1"/>
</dbReference>
<dbReference type="CDD" id="cd02393">
    <property type="entry name" value="KH-I_PNPase"/>
    <property type="match status" value="1"/>
</dbReference>
<dbReference type="InterPro" id="IPR004088">
    <property type="entry name" value="KH_dom_type_1"/>
</dbReference>
<dbReference type="InterPro" id="IPR027408">
    <property type="entry name" value="PNPase/RNase_PH_dom_sf"/>
</dbReference>
<dbReference type="InterPro" id="IPR036456">
    <property type="entry name" value="PNPase_PH_RNA-bd_sf"/>
</dbReference>
<accession>A0A4R9IG77</accession>
<evidence type="ECO:0000256" key="2">
    <source>
        <dbReference type="ARBA" id="ARBA00022490"/>
    </source>
</evidence>
<keyword evidence="3 8" id="KW-0808">Transferase</keyword>
<dbReference type="InterPro" id="IPR004087">
    <property type="entry name" value="KH_dom"/>
</dbReference>
<dbReference type="SMART" id="SM00322">
    <property type="entry name" value="KH"/>
    <property type="match status" value="1"/>
</dbReference>
<feature type="domain" description="S1 motif" evidence="9">
    <location>
        <begin position="622"/>
        <end position="690"/>
    </location>
</feature>
<dbReference type="SUPFAM" id="SSF55666">
    <property type="entry name" value="Ribonuclease PH domain 2-like"/>
    <property type="match status" value="2"/>
</dbReference>
<dbReference type="AlphaFoldDB" id="A0A4R9IG77"/>
<dbReference type="FunFam" id="3.30.230.70:FF:000002">
    <property type="entry name" value="Polyribonucleotide nucleotidyltransferase"/>
    <property type="match status" value="1"/>
</dbReference>
<evidence type="ECO:0000256" key="1">
    <source>
        <dbReference type="ARBA" id="ARBA00007404"/>
    </source>
</evidence>
<dbReference type="SUPFAM" id="SSF50249">
    <property type="entry name" value="Nucleic acid-binding proteins"/>
    <property type="match status" value="1"/>
</dbReference>
<dbReference type="Pfam" id="PF00013">
    <property type="entry name" value="KH_1"/>
    <property type="match status" value="1"/>
</dbReference>
<dbReference type="GO" id="GO:0006396">
    <property type="term" value="P:RNA processing"/>
    <property type="evidence" value="ECO:0007669"/>
    <property type="project" value="InterPro"/>
</dbReference>
<dbReference type="InterPro" id="IPR012162">
    <property type="entry name" value="PNPase"/>
</dbReference>
<evidence type="ECO:0000259" key="9">
    <source>
        <dbReference type="PROSITE" id="PS50126"/>
    </source>
</evidence>
<dbReference type="GO" id="GO:0004654">
    <property type="term" value="F:polyribonucleotide nucleotidyltransferase activity"/>
    <property type="evidence" value="ECO:0007669"/>
    <property type="project" value="UniProtKB-UniRule"/>
</dbReference>
<dbReference type="InterPro" id="IPR001247">
    <property type="entry name" value="ExoRNase_PH_dom1"/>
</dbReference>
<dbReference type="Gene3D" id="3.30.230.70">
    <property type="entry name" value="GHMP Kinase, N-terminal domain"/>
    <property type="match status" value="2"/>
</dbReference>
<dbReference type="InterPro" id="IPR012340">
    <property type="entry name" value="NA-bd_OB-fold"/>
</dbReference>
<comment type="catalytic activity">
    <reaction evidence="8">
        <text>RNA(n+1) + phosphate = RNA(n) + a ribonucleoside 5'-diphosphate</text>
        <dbReference type="Rhea" id="RHEA:22096"/>
        <dbReference type="Rhea" id="RHEA-COMP:14527"/>
        <dbReference type="Rhea" id="RHEA-COMP:17342"/>
        <dbReference type="ChEBI" id="CHEBI:43474"/>
        <dbReference type="ChEBI" id="CHEBI:57930"/>
        <dbReference type="ChEBI" id="CHEBI:140395"/>
        <dbReference type="EC" id="2.7.7.8"/>
    </reaction>
</comment>
<dbReference type="GO" id="GO:0003723">
    <property type="term" value="F:RNA binding"/>
    <property type="evidence" value="ECO:0007669"/>
    <property type="project" value="UniProtKB-UniRule"/>
</dbReference>
<dbReference type="NCBIfam" id="NF008805">
    <property type="entry name" value="PRK11824.1"/>
    <property type="match status" value="1"/>
</dbReference>
<reference evidence="10" key="1">
    <citation type="journal article" date="2019" name="PLoS Negl. Trop. Dis.">
        <title>Revisiting the worldwide diversity of Leptospira species in the environment.</title>
        <authorList>
            <person name="Vincent A.T."/>
            <person name="Schiettekatte O."/>
            <person name="Bourhy P."/>
            <person name="Veyrier F.J."/>
            <person name="Picardeau M."/>
        </authorList>
    </citation>
    <scope>NUCLEOTIDE SEQUENCE [LARGE SCALE GENOMIC DNA]</scope>
    <source>
        <strain evidence="10">201800287</strain>
    </source>
</reference>
<dbReference type="InterPro" id="IPR003029">
    <property type="entry name" value="S1_domain"/>
</dbReference>
<dbReference type="Pfam" id="PF01138">
    <property type="entry name" value="RNase_PH"/>
    <property type="match status" value="2"/>
</dbReference>
<dbReference type="CDD" id="cd04472">
    <property type="entry name" value="S1_PNPase"/>
    <property type="match status" value="1"/>
</dbReference>
<evidence type="ECO:0000313" key="10">
    <source>
        <dbReference type="EMBL" id="TGK86854.1"/>
    </source>
</evidence>
<dbReference type="SMART" id="SM00316">
    <property type="entry name" value="S1"/>
    <property type="match status" value="1"/>
</dbReference>
<dbReference type="GO" id="GO:0006402">
    <property type="term" value="P:mRNA catabolic process"/>
    <property type="evidence" value="ECO:0007669"/>
    <property type="project" value="UniProtKB-UniRule"/>
</dbReference>
<dbReference type="Pfam" id="PF03726">
    <property type="entry name" value="PNPase"/>
    <property type="match status" value="1"/>
</dbReference>
<dbReference type="Proteomes" id="UP000298009">
    <property type="component" value="Unassembled WGS sequence"/>
</dbReference>
<keyword evidence="5 8" id="KW-0479">Metal-binding</keyword>
<dbReference type="PIRSF" id="PIRSF005499">
    <property type="entry name" value="PNPase"/>
    <property type="match status" value="1"/>
</dbReference>
<dbReference type="CDD" id="cd11364">
    <property type="entry name" value="RNase_PH_PNPase_2"/>
    <property type="match status" value="1"/>
</dbReference>
<keyword evidence="7 8" id="KW-0694">RNA-binding</keyword>
<dbReference type="HAMAP" id="MF_01595">
    <property type="entry name" value="PNPase"/>
    <property type="match status" value="1"/>
</dbReference>
<dbReference type="Gene3D" id="3.30.1370.10">
    <property type="entry name" value="K Homology domain, type 1"/>
    <property type="match status" value="1"/>
</dbReference>
<keyword evidence="2 8" id="KW-0963">Cytoplasm</keyword>
<evidence type="ECO:0000256" key="7">
    <source>
        <dbReference type="ARBA" id="ARBA00022884"/>
    </source>
</evidence>
<dbReference type="OrthoDB" id="9804305at2"/>
<dbReference type="PROSITE" id="PS50126">
    <property type="entry name" value="S1"/>
    <property type="match status" value="1"/>
</dbReference>
<evidence type="ECO:0000256" key="8">
    <source>
        <dbReference type="HAMAP-Rule" id="MF_01595"/>
    </source>
</evidence>
<dbReference type="PANTHER" id="PTHR11252">
    <property type="entry name" value="POLYRIBONUCLEOTIDE NUCLEOTIDYLTRANSFERASE"/>
    <property type="match status" value="1"/>
</dbReference>
<dbReference type="InterPro" id="IPR015848">
    <property type="entry name" value="PNPase_PH_RNA-bd_bac/org-type"/>
</dbReference>
<comment type="function">
    <text evidence="8">Involved in mRNA degradation. Catalyzes the phosphorolysis of single-stranded polyribonucleotides processively in the 3'- to 5'-direction.</text>
</comment>
<dbReference type="Gene3D" id="2.40.50.140">
    <property type="entry name" value="Nucleic acid-binding proteins"/>
    <property type="match status" value="1"/>
</dbReference>
<dbReference type="SUPFAM" id="SSF54791">
    <property type="entry name" value="Eukaryotic type KH-domain (KH-domain type I)"/>
    <property type="match status" value="1"/>
</dbReference>
<evidence type="ECO:0000256" key="6">
    <source>
        <dbReference type="ARBA" id="ARBA00022842"/>
    </source>
</evidence>